<reference evidence="2 3" key="1">
    <citation type="submission" date="2020-01" db="EMBL/GenBank/DDBJ databases">
        <title>Jiella pacifica sp. nov.</title>
        <authorList>
            <person name="Xue Z."/>
            <person name="Zhu S."/>
            <person name="Chen J."/>
            <person name="Yang J."/>
        </authorList>
    </citation>
    <scope>NUCLEOTIDE SEQUENCE [LARGE SCALE GENOMIC DNA]</scope>
    <source>
        <strain evidence="2 3">40Bstr34</strain>
    </source>
</reference>
<dbReference type="Pfam" id="PF01695">
    <property type="entry name" value="IstB_IS21"/>
    <property type="match status" value="1"/>
</dbReference>
<proteinExistence type="predicted"/>
<keyword evidence="3" id="KW-1185">Reference proteome</keyword>
<organism evidence="2 3">
    <name type="scientific">Jiella pacifica</name>
    <dbReference type="NCBI Taxonomy" id="2696469"/>
    <lineage>
        <taxon>Bacteria</taxon>
        <taxon>Pseudomonadati</taxon>
        <taxon>Pseudomonadota</taxon>
        <taxon>Alphaproteobacteria</taxon>
        <taxon>Hyphomicrobiales</taxon>
        <taxon>Aurantimonadaceae</taxon>
        <taxon>Jiella</taxon>
    </lineage>
</organism>
<dbReference type="RefSeq" id="WP_246218153.1">
    <property type="nucleotide sequence ID" value="NZ_JAAAMG010000047.1"/>
</dbReference>
<evidence type="ECO:0000259" key="1">
    <source>
        <dbReference type="Pfam" id="PF01695"/>
    </source>
</evidence>
<dbReference type="AlphaFoldDB" id="A0A6N9T9M6"/>
<dbReference type="EMBL" id="JAAAMG010000047">
    <property type="protein sequence ID" value="NDW07961.1"/>
    <property type="molecule type" value="Genomic_DNA"/>
</dbReference>
<dbReference type="Proteomes" id="UP000469011">
    <property type="component" value="Unassembled WGS sequence"/>
</dbReference>
<dbReference type="GO" id="GO:0005524">
    <property type="term" value="F:ATP binding"/>
    <property type="evidence" value="ECO:0007669"/>
    <property type="project" value="InterPro"/>
</dbReference>
<sequence>TIADAILDRLVHNAHRIDLKGESMRKSKAAAATVTD</sequence>
<accession>A0A6N9T9M6</accession>
<protein>
    <submittedName>
        <fullName evidence="2">AAA family ATPase</fullName>
    </submittedName>
</protein>
<feature type="non-terminal residue" evidence="2">
    <location>
        <position position="1"/>
    </location>
</feature>
<comment type="caution">
    <text evidence="2">The sequence shown here is derived from an EMBL/GenBank/DDBJ whole genome shotgun (WGS) entry which is preliminary data.</text>
</comment>
<dbReference type="InterPro" id="IPR002611">
    <property type="entry name" value="IstB_ATP-bd"/>
</dbReference>
<evidence type="ECO:0000313" key="3">
    <source>
        <dbReference type="Proteomes" id="UP000469011"/>
    </source>
</evidence>
<evidence type="ECO:0000313" key="2">
    <source>
        <dbReference type="EMBL" id="NDW07961.1"/>
    </source>
</evidence>
<feature type="domain" description="IstB-like ATP-binding" evidence="1">
    <location>
        <begin position="1"/>
        <end position="29"/>
    </location>
</feature>
<name>A0A6N9T9M6_9HYPH</name>
<gene>
    <name evidence="2" type="ORF">GTK09_26590</name>
</gene>